<evidence type="ECO:0000256" key="1">
    <source>
        <dbReference type="ARBA" id="ARBA00022603"/>
    </source>
</evidence>
<comment type="pathway">
    <text evidence="5">Cofactor biosynthesis; ubiquinone biosynthesis.</text>
</comment>
<dbReference type="AlphaFoldDB" id="A0A6M2BW25"/>
<feature type="binding site" evidence="5">
    <location>
        <position position="83"/>
    </location>
    <ligand>
        <name>S-adenosyl-L-methionine</name>
        <dbReference type="ChEBI" id="CHEBI:59789"/>
    </ligand>
</feature>
<keyword evidence="4 5" id="KW-0949">S-adenosyl-L-methionine</keyword>
<accession>A0A6M2BW25</accession>
<evidence type="ECO:0000313" key="6">
    <source>
        <dbReference type="EMBL" id="NGY06179.1"/>
    </source>
</evidence>
<keyword evidence="2 5" id="KW-0808">Transferase</keyword>
<dbReference type="GO" id="GO:0032259">
    <property type="term" value="P:methylation"/>
    <property type="evidence" value="ECO:0007669"/>
    <property type="project" value="UniProtKB-KW"/>
</dbReference>
<name>A0A6M2BW25_9GAMM</name>
<keyword evidence="1 5" id="KW-0489">Methyltransferase</keyword>
<evidence type="ECO:0000256" key="4">
    <source>
        <dbReference type="ARBA" id="ARBA00022691"/>
    </source>
</evidence>
<dbReference type="SUPFAM" id="SSF53335">
    <property type="entry name" value="S-adenosyl-L-methionine-dependent methyltransferases"/>
    <property type="match status" value="1"/>
</dbReference>
<dbReference type="Gene3D" id="3.40.50.150">
    <property type="entry name" value="Vaccinia Virus protein VP39"/>
    <property type="match status" value="1"/>
</dbReference>
<organism evidence="6 7">
    <name type="scientific">Solimonas terrae</name>
    <dbReference type="NCBI Taxonomy" id="1396819"/>
    <lineage>
        <taxon>Bacteria</taxon>
        <taxon>Pseudomonadati</taxon>
        <taxon>Pseudomonadota</taxon>
        <taxon>Gammaproteobacteria</taxon>
        <taxon>Nevskiales</taxon>
        <taxon>Nevskiaceae</taxon>
        <taxon>Solimonas</taxon>
    </lineage>
</organism>
<gene>
    <name evidence="5 6" type="primary">ubiG</name>
    <name evidence="6" type="ORF">G7Y85_15510</name>
</gene>
<dbReference type="RefSeq" id="WP_166259183.1">
    <property type="nucleotide sequence ID" value="NZ_JAAMOW010000008.1"/>
</dbReference>
<dbReference type="InterPro" id="IPR010233">
    <property type="entry name" value="UbiG_MeTrfase"/>
</dbReference>
<dbReference type="InterPro" id="IPR029063">
    <property type="entry name" value="SAM-dependent_MTases_sf"/>
</dbReference>
<dbReference type="EMBL" id="JAAMOW010000008">
    <property type="protein sequence ID" value="NGY06179.1"/>
    <property type="molecule type" value="Genomic_DNA"/>
</dbReference>
<sequence length="239" mass="26089">MTSKHASANVDAREIANFDRLASRWWDPRGEMATLHQINPPRVRYVEQCVGGLDGKRALDVGCGGGLLSEALCAEGAAVLGIDMAAELIDVATLHALESGRRPEYRRIAAEALAAEQPASFDLVCCMEMLEHVPEPASVITACAQLVKPGGDVIFSTINRHPKAFALAVVGAEYVMNLVPRGTHEYEKFIRPSELDGWARHAGLDVLGVKGLRYNPILKSARLSDDLDINYFMHCRRPA</sequence>
<comment type="function">
    <text evidence="5">O-methyltransferase that catalyzes the 2 O-methylation steps in the ubiquinone biosynthetic pathway.</text>
</comment>
<comment type="similarity">
    <text evidence="5">Belongs to the methyltransferase superfamily. UbiG/COQ3 family.</text>
</comment>
<reference evidence="6 7" key="1">
    <citation type="journal article" date="2014" name="Int. J. Syst. Evol. Microbiol.">
        <title>Solimonas terrae sp. nov., isolated from soil.</title>
        <authorList>
            <person name="Kim S.J."/>
            <person name="Moon J.Y."/>
            <person name="Weon H.Y."/>
            <person name="Ahn J.H."/>
            <person name="Chen W.M."/>
            <person name="Kwon S.W."/>
        </authorList>
    </citation>
    <scope>NUCLEOTIDE SEQUENCE [LARGE SCALE GENOMIC DNA]</scope>
    <source>
        <strain evidence="6 7">KIS83-12</strain>
    </source>
</reference>
<comment type="caution">
    <text evidence="6">The sequence shown here is derived from an EMBL/GenBank/DDBJ whole genome shotgun (WGS) entry which is preliminary data.</text>
</comment>
<feature type="binding site" evidence="5">
    <location>
        <position position="62"/>
    </location>
    <ligand>
        <name>S-adenosyl-L-methionine</name>
        <dbReference type="ChEBI" id="CHEBI:59789"/>
    </ligand>
</feature>
<feature type="binding site" evidence="5">
    <location>
        <position position="42"/>
    </location>
    <ligand>
        <name>S-adenosyl-L-methionine</name>
        <dbReference type="ChEBI" id="CHEBI:59789"/>
    </ligand>
</feature>
<evidence type="ECO:0000256" key="3">
    <source>
        <dbReference type="ARBA" id="ARBA00022688"/>
    </source>
</evidence>
<dbReference type="PANTHER" id="PTHR43464">
    <property type="entry name" value="METHYLTRANSFERASE"/>
    <property type="match status" value="1"/>
</dbReference>
<evidence type="ECO:0000256" key="5">
    <source>
        <dbReference type="HAMAP-Rule" id="MF_00472"/>
    </source>
</evidence>
<dbReference type="GO" id="GO:0061542">
    <property type="term" value="F:3-demethylubiquinol 3-O-methyltransferase activity"/>
    <property type="evidence" value="ECO:0007669"/>
    <property type="project" value="UniProtKB-UniRule"/>
</dbReference>
<comment type="catalytic activity">
    <reaction evidence="5">
        <text>a 3-(all-trans-polyprenyl)benzene-1,2-diol + S-adenosyl-L-methionine = a 2-methoxy-6-(all-trans-polyprenyl)phenol + S-adenosyl-L-homocysteine + H(+)</text>
        <dbReference type="Rhea" id="RHEA:31411"/>
        <dbReference type="Rhea" id="RHEA-COMP:9550"/>
        <dbReference type="Rhea" id="RHEA-COMP:9551"/>
        <dbReference type="ChEBI" id="CHEBI:15378"/>
        <dbReference type="ChEBI" id="CHEBI:57856"/>
        <dbReference type="ChEBI" id="CHEBI:59789"/>
        <dbReference type="ChEBI" id="CHEBI:62729"/>
        <dbReference type="ChEBI" id="CHEBI:62731"/>
        <dbReference type="EC" id="2.1.1.222"/>
    </reaction>
</comment>
<dbReference type="UniPathway" id="UPA00232"/>
<dbReference type="NCBIfam" id="TIGR01983">
    <property type="entry name" value="UbiG"/>
    <property type="match status" value="1"/>
</dbReference>
<protein>
    <recommendedName>
        <fullName evidence="5">Ubiquinone biosynthesis O-methyltransferase</fullName>
    </recommendedName>
    <alternativeName>
        <fullName evidence="5">2-polyprenyl-6-hydroxyphenol methylase</fullName>
        <ecNumber evidence="5">2.1.1.222</ecNumber>
    </alternativeName>
    <alternativeName>
        <fullName evidence="5">3-demethylubiquinone 3-O-methyltransferase</fullName>
        <ecNumber evidence="5">2.1.1.64</ecNumber>
    </alternativeName>
</protein>
<evidence type="ECO:0000256" key="2">
    <source>
        <dbReference type="ARBA" id="ARBA00022679"/>
    </source>
</evidence>
<dbReference type="Pfam" id="PF13489">
    <property type="entry name" value="Methyltransf_23"/>
    <property type="match status" value="1"/>
</dbReference>
<dbReference type="CDD" id="cd02440">
    <property type="entry name" value="AdoMet_MTases"/>
    <property type="match status" value="1"/>
</dbReference>
<keyword evidence="7" id="KW-1185">Reference proteome</keyword>
<dbReference type="FunFam" id="3.40.50.150:FF:000028">
    <property type="entry name" value="Ubiquinone biosynthesis O-methyltransferase"/>
    <property type="match status" value="1"/>
</dbReference>
<dbReference type="Proteomes" id="UP000472676">
    <property type="component" value="Unassembled WGS sequence"/>
</dbReference>
<dbReference type="HAMAP" id="MF_00472">
    <property type="entry name" value="UbiG"/>
    <property type="match status" value="1"/>
</dbReference>
<dbReference type="EC" id="2.1.1.64" evidence="5"/>
<keyword evidence="3 5" id="KW-0831">Ubiquinone biosynthesis</keyword>
<dbReference type="PANTHER" id="PTHR43464:SF19">
    <property type="entry name" value="UBIQUINONE BIOSYNTHESIS O-METHYLTRANSFERASE, MITOCHONDRIAL"/>
    <property type="match status" value="1"/>
</dbReference>
<evidence type="ECO:0000313" key="7">
    <source>
        <dbReference type="Proteomes" id="UP000472676"/>
    </source>
</evidence>
<dbReference type="EC" id="2.1.1.222" evidence="5"/>
<proteinExistence type="inferred from homology"/>
<dbReference type="GO" id="GO:0102208">
    <property type="term" value="F:2-polyprenyl-6-hydroxyphenol methylase activity"/>
    <property type="evidence" value="ECO:0007669"/>
    <property type="project" value="UniProtKB-EC"/>
</dbReference>
<feature type="binding site" evidence="5">
    <location>
        <position position="127"/>
    </location>
    <ligand>
        <name>S-adenosyl-L-methionine</name>
        <dbReference type="ChEBI" id="CHEBI:59789"/>
    </ligand>
</feature>
<comment type="catalytic activity">
    <reaction evidence="5">
        <text>a 3-demethylubiquinol + S-adenosyl-L-methionine = a ubiquinol + S-adenosyl-L-homocysteine + H(+)</text>
        <dbReference type="Rhea" id="RHEA:44380"/>
        <dbReference type="Rhea" id="RHEA-COMP:9566"/>
        <dbReference type="Rhea" id="RHEA-COMP:10914"/>
        <dbReference type="ChEBI" id="CHEBI:15378"/>
        <dbReference type="ChEBI" id="CHEBI:17976"/>
        <dbReference type="ChEBI" id="CHEBI:57856"/>
        <dbReference type="ChEBI" id="CHEBI:59789"/>
        <dbReference type="ChEBI" id="CHEBI:84422"/>
        <dbReference type="EC" id="2.1.1.64"/>
    </reaction>
</comment>
<dbReference type="GO" id="GO:0010420">
    <property type="term" value="F:polyprenyldihydroxybenzoate methyltransferase activity"/>
    <property type="evidence" value="ECO:0007669"/>
    <property type="project" value="InterPro"/>
</dbReference>